<dbReference type="SMART" id="SM00347">
    <property type="entry name" value="HTH_MARR"/>
    <property type="match status" value="1"/>
</dbReference>
<dbReference type="InterPro" id="IPR036390">
    <property type="entry name" value="WH_DNA-bd_sf"/>
</dbReference>
<sequence length="333" mass="36450">MTLARVATAVYSCIMQPVSRPSDPACVQGIRDASRRLVREFGFMSDGIAGTDLGPSAVHALIEIEANPGITARDLGELLRLEKSSVSRMLRKLVASADVEEHENDEDGRAKRLRLSAAGRERTASIHAYADRQVRDALGRLPPGRDRMVRDGLRLYADALGGTTGDTQPSPVEIVADYRPGIVARITGMHVLYYARAMEFGQRFESVVAAGLADFCGRLENPGNGIWSAVQDGEIVGSIAIDGEDLGGDIAHLRWFIIDECVRGGGLGRRLLSTALDFVDAQGFEETRLWTVAGLPAARHLYETHGFALAEEWVGDQWGKPQQEQRFVRPRQK</sequence>
<evidence type="ECO:0000313" key="5">
    <source>
        <dbReference type="Proteomes" id="UP000517759"/>
    </source>
</evidence>
<dbReference type="InterPro" id="IPR036388">
    <property type="entry name" value="WH-like_DNA-bd_sf"/>
</dbReference>
<reference evidence="4 5" key="1">
    <citation type="submission" date="2020-08" db="EMBL/GenBank/DDBJ databases">
        <title>Genomic Encyclopedia of Type Strains, Phase IV (KMG-IV): sequencing the most valuable type-strain genomes for metagenomic binning, comparative biology and taxonomic classification.</title>
        <authorList>
            <person name="Goeker M."/>
        </authorList>
    </citation>
    <scope>NUCLEOTIDE SEQUENCE [LARGE SCALE GENOMIC DNA]</scope>
    <source>
        <strain evidence="4 5">DSM 24105</strain>
    </source>
</reference>
<comment type="caution">
    <text evidence="4">The sequence shown here is derived from an EMBL/GenBank/DDBJ whole genome shotgun (WGS) entry which is preliminary data.</text>
</comment>
<dbReference type="AlphaFoldDB" id="A0A7W6F9Q5"/>
<dbReference type="InterPro" id="IPR000182">
    <property type="entry name" value="GNAT_dom"/>
</dbReference>
<dbReference type="Proteomes" id="UP000517759">
    <property type="component" value="Unassembled WGS sequence"/>
</dbReference>
<dbReference type="InterPro" id="IPR000835">
    <property type="entry name" value="HTH_MarR-typ"/>
</dbReference>
<dbReference type="Gene3D" id="3.40.630.30">
    <property type="match status" value="1"/>
</dbReference>
<dbReference type="PANTHER" id="PTHR13947:SF37">
    <property type="entry name" value="LD18367P"/>
    <property type="match status" value="1"/>
</dbReference>
<accession>A0A7W6F9Q5</accession>
<dbReference type="GO" id="GO:0003677">
    <property type="term" value="F:DNA binding"/>
    <property type="evidence" value="ECO:0007669"/>
    <property type="project" value="UniProtKB-KW"/>
</dbReference>
<keyword evidence="4" id="KW-0238">DNA-binding</keyword>
<evidence type="ECO:0000259" key="3">
    <source>
        <dbReference type="PROSITE" id="PS51186"/>
    </source>
</evidence>
<dbReference type="InterPro" id="IPR050769">
    <property type="entry name" value="NAT_camello-type"/>
</dbReference>
<protein>
    <submittedName>
        <fullName evidence="4">DNA-binding MarR family transcriptional regulator/GNAT superfamily N-acetyltransferase</fullName>
    </submittedName>
</protein>
<dbReference type="InterPro" id="IPR016181">
    <property type="entry name" value="Acyl_CoA_acyltransferase"/>
</dbReference>
<proteinExistence type="predicted"/>
<evidence type="ECO:0000256" key="1">
    <source>
        <dbReference type="ARBA" id="ARBA00022679"/>
    </source>
</evidence>
<dbReference type="PROSITE" id="PS51186">
    <property type="entry name" value="GNAT"/>
    <property type="match status" value="1"/>
</dbReference>
<dbReference type="EMBL" id="JACIDN010000019">
    <property type="protein sequence ID" value="MBB3905689.1"/>
    <property type="molecule type" value="Genomic_DNA"/>
</dbReference>
<dbReference type="PROSITE" id="PS50995">
    <property type="entry name" value="HTH_MARR_2"/>
    <property type="match status" value="1"/>
</dbReference>
<dbReference type="Pfam" id="PF00583">
    <property type="entry name" value="Acetyltransf_1"/>
    <property type="match status" value="1"/>
</dbReference>
<feature type="domain" description="N-acetyltransferase" evidence="3">
    <location>
        <begin position="176"/>
        <end position="323"/>
    </location>
</feature>
<name>A0A7W6F9Q5_9HYPH</name>
<dbReference type="SUPFAM" id="SSF46785">
    <property type="entry name" value="Winged helix' DNA-binding domain"/>
    <property type="match status" value="1"/>
</dbReference>
<dbReference type="PANTHER" id="PTHR13947">
    <property type="entry name" value="GNAT FAMILY N-ACETYLTRANSFERASE"/>
    <property type="match status" value="1"/>
</dbReference>
<dbReference type="SUPFAM" id="SSF55729">
    <property type="entry name" value="Acyl-CoA N-acyltransferases (Nat)"/>
    <property type="match status" value="1"/>
</dbReference>
<dbReference type="GO" id="GO:0008080">
    <property type="term" value="F:N-acetyltransferase activity"/>
    <property type="evidence" value="ECO:0007669"/>
    <property type="project" value="InterPro"/>
</dbReference>
<gene>
    <name evidence="4" type="ORF">GGR33_005231</name>
</gene>
<organism evidence="4 5">
    <name type="scientific">Methylobacterium brachythecii</name>
    <dbReference type="NCBI Taxonomy" id="1176177"/>
    <lineage>
        <taxon>Bacteria</taxon>
        <taxon>Pseudomonadati</taxon>
        <taxon>Pseudomonadota</taxon>
        <taxon>Alphaproteobacteria</taxon>
        <taxon>Hyphomicrobiales</taxon>
        <taxon>Methylobacteriaceae</taxon>
        <taxon>Methylobacterium</taxon>
    </lineage>
</organism>
<dbReference type="GO" id="GO:0003700">
    <property type="term" value="F:DNA-binding transcription factor activity"/>
    <property type="evidence" value="ECO:0007669"/>
    <property type="project" value="InterPro"/>
</dbReference>
<evidence type="ECO:0000259" key="2">
    <source>
        <dbReference type="PROSITE" id="PS50995"/>
    </source>
</evidence>
<dbReference type="Gene3D" id="1.10.10.10">
    <property type="entry name" value="Winged helix-like DNA-binding domain superfamily/Winged helix DNA-binding domain"/>
    <property type="match status" value="1"/>
</dbReference>
<feature type="domain" description="HTH marR-type" evidence="2">
    <location>
        <begin position="1"/>
        <end position="158"/>
    </location>
</feature>
<dbReference type="Pfam" id="PF12802">
    <property type="entry name" value="MarR_2"/>
    <property type="match status" value="1"/>
</dbReference>
<evidence type="ECO:0000313" key="4">
    <source>
        <dbReference type="EMBL" id="MBB3905689.1"/>
    </source>
</evidence>
<keyword evidence="1 4" id="KW-0808">Transferase</keyword>